<feature type="domain" description="Pvc16 N-terminal" evidence="1">
    <location>
        <begin position="11"/>
        <end position="206"/>
    </location>
</feature>
<dbReference type="STRING" id="857265.WG78_15485"/>
<dbReference type="OrthoDB" id="527247at2"/>
<accession>A0A0N0GMG4</accession>
<dbReference type="AlphaFoldDB" id="A0A0N0GMG4"/>
<evidence type="ECO:0000313" key="3">
    <source>
        <dbReference type="Proteomes" id="UP000037939"/>
    </source>
</evidence>
<evidence type="ECO:0000259" key="1">
    <source>
        <dbReference type="Pfam" id="PF14065"/>
    </source>
</evidence>
<sequence>MSTALGMAATAAVLQQIIQNGFGAIKLDDLLGVHTINVTCIAPERIAADSEVDQLNLFLYNQMRNPGWFNQDLPSRDARGDRISNPALALDLHFLLGAYGVADFHAEAMLGVAMQTLHDTPGLGRDAIRAALKPDASKANIPNTFQLAGLADQIEQLRIVALNLTDDELSRIWAALQTPARPSAAYVVSVLLTQTPRSSRTPLPVRTRNLYVVPLNAPRIDQVMAGDSLSEPILPDSVLNVSGTQLDATTLSVLVNGDDYASAVTQADRDHLSFGLSLPAPTPGIPSTLRAGVCTLQIVHPMLMGTPPQVQGGQESNLAAFVLNPAASFVVQAGVTSNVVEGVTYRSGVITASAVPRIGNRQRVRLLLNQINPPAGHAPKAYSFNASAGNGIVAPADSAASVNIEFQQVVQGSYLARLQVDAGTSPLTLGPDGQFAGPVVTP</sequence>
<evidence type="ECO:0000313" key="2">
    <source>
        <dbReference type="EMBL" id="KPC51532.1"/>
    </source>
</evidence>
<dbReference type="EMBL" id="LAQT01000016">
    <property type="protein sequence ID" value="KPC51532.1"/>
    <property type="molecule type" value="Genomic_DNA"/>
</dbReference>
<protein>
    <recommendedName>
        <fullName evidence="1">Pvc16 N-terminal domain-containing protein</fullName>
    </recommendedName>
</protein>
<gene>
    <name evidence="2" type="ORF">WG78_15485</name>
</gene>
<dbReference type="Proteomes" id="UP000037939">
    <property type="component" value="Unassembled WGS sequence"/>
</dbReference>
<dbReference type="Pfam" id="PF14065">
    <property type="entry name" value="Pvc16_N"/>
    <property type="match status" value="1"/>
</dbReference>
<organism evidence="2 3">
    <name type="scientific">Amantichitinum ursilacus</name>
    <dbReference type="NCBI Taxonomy" id="857265"/>
    <lineage>
        <taxon>Bacteria</taxon>
        <taxon>Pseudomonadati</taxon>
        <taxon>Pseudomonadota</taxon>
        <taxon>Betaproteobacteria</taxon>
        <taxon>Neisseriales</taxon>
        <taxon>Chitinibacteraceae</taxon>
        <taxon>Amantichitinum</taxon>
    </lineage>
</organism>
<dbReference type="InterPro" id="IPR025351">
    <property type="entry name" value="Pvc16_N"/>
</dbReference>
<name>A0A0N0GMG4_9NEIS</name>
<proteinExistence type="predicted"/>
<dbReference type="PATRIC" id="fig|857265.3.peg.3183"/>
<dbReference type="RefSeq" id="WP_053938733.1">
    <property type="nucleotide sequence ID" value="NZ_LAQT01000016.1"/>
</dbReference>
<reference evidence="2 3" key="1">
    <citation type="submission" date="2015-07" db="EMBL/GenBank/DDBJ databases">
        <title>Draft genome sequence of the Amantichitinum ursilacus IGB-41, a new chitin-degrading bacterium.</title>
        <authorList>
            <person name="Kirstahler P."/>
            <person name="Guenther M."/>
            <person name="Grumaz C."/>
            <person name="Rupp S."/>
            <person name="Zibek S."/>
            <person name="Sohn K."/>
        </authorList>
    </citation>
    <scope>NUCLEOTIDE SEQUENCE [LARGE SCALE GENOMIC DNA]</scope>
    <source>
        <strain evidence="2 3">IGB-41</strain>
    </source>
</reference>
<keyword evidence="3" id="KW-1185">Reference proteome</keyword>
<comment type="caution">
    <text evidence="2">The sequence shown here is derived from an EMBL/GenBank/DDBJ whole genome shotgun (WGS) entry which is preliminary data.</text>
</comment>